<dbReference type="Gene3D" id="1.25.10.10">
    <property type="entry name" value="Leucine-rich Repeat Variant"/>
    <property type="match status" value="1"/>
</dbReference>
<dbReference type="InterPro" id="IPR011989">
    <property type="entry name" value="ARM-like"/>
</dbReference>
<keyword evidence="1" id="KW-0677">Repeat</keyword>
<feature type="compositionally biased region" description="Basic residues" evidence="4">
    <location>
        <begin position="1"/>
        <end position="11"/>
    </location>
</feature>
<dbReference type="Pfam" id="PF08144">
    <property type="entry name" value="CPL"/>
    <property type="match status" value="1"/>
</dbReference>
<dbReference type="InterPro" id="IPR040059">
    <property type="entry name" value="PUM3"/>
</dbReference>
<dbReference type="InterPro" id="IPR001313">
    <property type="entry name" value="Pumilio_RNA-bd_rpt"/>
</dbReference>
<dbReference type="PANTHER" id="PTHR13389:SF0">
    <property type="entry name" value="PUMILIO HOMOLOG 3"/>
    <property type="match status" value="1"/>
</dbReference>
<dbReference type="InterPro" id="IPR012959">
    <property type="entry name" value="CPL_dom"/>
</dbReference>
<feature type="repeat" description="Pumilio" evidence="3">
    <location>
        <begin position="363"/>
        <end position="399"/>
    </location>
</feature>
<feature type="compositionally biased region" description="Basic and acidic residues" evidence="4">
    <location>
        <begin position="94"/>
        <end position="122"/>
    </location>
</feature>
<gene>
    <name evidence="7" type="primary">PUM3</name>
</gene>
<evidence type="ECO:0000256" key="2">
    <source>
        <dbReference type="ARBA" id="ARBA00022884"/>
    </source>
</evidence>
<name>A0A6J2EV16_ZALCA</name>
<organism evidence="6 7">
    <name type="scientific">Zalophus californianus</name>
    <name type="common">California sealion</name>
    <dbReference type="NCBI Taxonomy" id="9704"/>
    <lineage>
        <taxon>Eukaryota</taxon>
        <taxon>Metazoa</taxon>
        <taxon>Chordata</taxon>
        <taxon>Craniata</taxon>
        <taxon>Vertebrata</taxon>
        <taxon>Euteleostomi</taxon>
        <taxon>Mammalia</taxon>
        <taxon>Eutheria</taxon>
        <taxon>Laurasiatheria</taxon>
        <taxon>Carnivora</taxon>
        <taxon>Caniformia</taxon>
        <taxon>Pinnipedia</taxon>
        <taxon>Otariidae</taxon>
        <taxon>Zalophus</taxon>
    </lineage>
</organism>
<reference evidence="7" key="1">
    <citation type="submission" date="2025-08" db="UniProtKB">
        <authorList>
            <consortium name="RefSeq"/>
        </authorList>
    </citation>
    <scope>IDENTIFICATION</scope>
    <source>
        <tissue evidence="7">Blood</tissue>
    </source>
</reference>
<evidence type="ECO:0000256" key="1">
    <source>
        <dbReference type="ARBA" id="ARBA00022737"/>
    </source>
</evidence>
<evidence type="ECO:0000313" key="7">
    <source>
        <dbReference type="RefSeq" id="XP_027472779.1"/>
    </source>
</evidence>
<keyword evidence="6" id="KW-1185">Reference proteome</keyword>
<dbReference type="GO" id="GO:0005730">
    <property type="term" value="C:nucleolus"/>
    <property type="evidence" value="ECO:0007669"/>
    <property type="project" value="TreeGrafter"/>
</dbReference>
<dbReference type="InterPro" id="IPR016024">
    <property type="entry name" value="ARM-type_fold"/>
</dbReference>
<feature type="compositionally biased region" description="Basic and acidic residues" evidence="4">
    <location>
        <begin position="18"/>
        <end position="28"/>
    </location>
</feature>
<dbReference type="GO" id="GO:0003729">
    <property type="term" value="F:mRNA binding"/>
    <property type="evidence" value="ECO:0007669"/>
    <property type="project" value="TreeGrafter"/>
</dbReference>
<dbReference type="SUPFAM" id="SSF48371">
    <property type="entry name" value="ARM repeat"/>
    <property type="match status" value="2"/>
</dbReference>
<feature type="repeat" description="Pumilio" evidence="3">
    <location>
        <begin position="201"/>
        <end position="236"/>
    </location>
</feature>
<dbReference type="InterPro" id="IPR033133">
    <property type="entry name" value="PUM-HD"/>
</dbReference>
<dbReference type="PANTHER" id="PTHR13389">
    <property type="entry name" value="PUMILIO HOMOLOG 3"/>
    <property type="match status" value="1"/>
</dbReference>
<dbReference type="CTD" id="9933"/>
<dbReference type="AlphaFoldDB" id="A0A6J2EV16"/>
<dbReference type="GeneID" id="113935146"/>
<feature type="compositionally biased region" description="Basic residues" evidence="4">
    <location>
        <begin position="60"/>
        <end position="69"/>
    </location>
</feature>
<dbReference type="RefSeq" id="XP_027472779.1">
    <property type="nucleotide sequence ID" value="XM_027616978.2"/>
</dbReference>
<evidence type="ECO:0000256" key="4">
    <source>
        <dbReference type="SAM" id="MobiDB-lite"/>
    </source>
</evidence>
<sequence>MMEVKGKKKFTGKGAKTSQEKNRFHKSNDSGSSKTFPRKVGKEGGPKITSKNFEKCATKPGKKGVKQFKNKQQGDKIPKNKFQQANKFNRKRKFQADGKSDESAAKKPKWDDFKKKKKELKQSRQLSDKTNYDIVVRAKQIWEILRRKDCDKEKRVKLMSDLQKLIQGKIKTIAFAHDSTRVIQCYIQYGNEEQRKQAFEELRDDLVQLSKAKYSRNIVKKFLMYGSKPQIAEIIGSFKGHVKKMLRHAEASAIVEYAYNDKAILEQRNMLAEELYGNTFQLYKETIEAIREAVIYLAHTHDGARVAMRCLWHGTPKDRKVIVKTMKTYIEKVANGQYSHLVLLAAFDCIDDTKLVKQIIISEIISSLPNIVNDKYGRKVLLYLLSPRDPAHTVREIIEVLQKGDGNAHSKKDTVVRRRELLEAISPALLSYLQGHAQELVLDKSACVLVSDILGAAIGDVQPAMNAIAGLAAAALQPGGKDGELHVAEHPAGHLVLKWLIEQDEKMKESGREGCFAKTLVEHVGMKNLKSWANVNRGAIILSSLLQSSDQEVAHKVKAGLKGLIPALEKNKNTSKGIEMLLEKLAA</sequence>
<protein>
    <submittedName>
        <fullName evidence="7">Pumilio homolog 3 isoform X2</fullName>
    </submittedName>
</protein>
<feature type="region of interest" description="Disordered" evidence="4">
    <location>
        <begin position="1"/>
        <end position="122"/>
    </location>
</feature>
<accession>A0A6J2EV16</accession>
<evidence type="ECO:0000259" key="5">
    <source>
        <dbReference type="PROSITE" id="PS50303"/>
    </source>
</evidence>
<keyword evidence="2" id="KW-0694">RNA-binding</keyword>
<dbReference type="PROSITE" id="PS50302">
    <property type="entry name" value="PUM"/>
    <property type="match status" value="2"/>
</dbReference>
<dbReference type="Proteomes" id="UP000515165">
    <property type="component" value="Chromosome 13"/>
</dbReference>
<proteinExistence type="predicted"/>
<evidence type="ECO:0000313" key="6">
    <source>
        <dbReference type="Proteomes" id="UP000515165"/>
    </source>
</evidence>
<dbReference type="FunFam" id="1.25.10.10:FF:001092">
    <property type="entry name" value="Pumilio RNA-binding family member 3"/>
    <property type="match status" value="1"/>
</dbReference>
<feature type="domain" description="PUM-HD" evidence="5">
    <location>
        <begin position="137"/>
        <end position="549"/>
    </location>
</feature>
<dbReference type="GO" id="GO:0006417">
    <property type="term" value="P:regulation of translation"/>
    <property type="evidence" value="ECO:0007669"/>
    <property type="project" value="TreeGrafter"/>
</dbReference>
<dbReference type="SMART" id="SM00025">
    <property type="entry name" value="Pumilio"/>
    <property type="match status" value="6"/>
</dbReference>
<evidence type="ECO:0000256" key="3">
    <source>
        <dbReference type="PROSITE-ProRule" id="PRU00317"/>
    </source>
</evidence>
<dbReference type="PROSITE" id="PS50303">
    <property type="entry name" value="PUM_HD"/>
    <property type="match status" value="1"/>
</dbReference>